<proteinExistence type="predicted"/>
<name>K6Z230_9ALTE</name>
<evidence type="ECO:0000313" key="1">
    <source>
        <dbReference type="EMBL" id="GAC17515.1"/>
    </source>
</evidence>
<sequence>MEPEYGINKIQNKINLLIDVALDELSVNYESLNIVSPLN</sequence>
<dbReference type="EMBL" id="BAEO01000007">
    <property type="protein sequence ID" value="GAC17515.1"/>
    <property type="molecule type" value="Genomic_DNA"/>
</dbReference>
<comment type="caution">
    <text evidence="1">The sequence shown here is derived from an EMBL/GenBank/DDBJ whole genome shotgun (WGS) entry which is preliminary data.</text>
</comment>
<dbReference type="STRING" id="493475.GARC_0534"/>
<dbReference type="AlphaFoldDB" id="K6Z230"/>
<accession>K6Z230</accession>
<gene>
    <name evidence="1" type="ORF">GARC_0534</name>
</gene>
<dbReference type="Proteomes" id="UP000006327">
    <property type="component" value="Unassembled WGS sequence"/>
</dbReference>
<organism evidence="1 2">
    <name type="scientific">Paraglaciecola arctica BSs20135</name>
    <dbReference type="NCBI Taxonomy" id="493475"/>
    <lineage>
        <taxon>Bacteria</taxon>
        <taxon>Pseudomonadati</taxon>
        <taxon>Pseudomonadota</taxon>
        <taxon>Gammaproteobacteria</taxon>
        <taxon>Alteromonadales</taxon>
        <taxon>Alteromonadaceae</taxon>
        <taxon>Paraglaciecola</taxon>
    </lineage>
</organism>
<reference evidence="1 2" key="1">
    <citation type="journal article" date="2017" name="Antonie Van Leeuwenhoek">
        <title>Rhizobium rhizosphaerae sp. nov., a novel species isolated from rice rhizosphere.</title>
        <authorList>
            <person name="Zhao J.J."/>
            <person name="Zhang J."/>
            <person name="Zhang R.J."/>
            <person name="Zhang C.W."/>
            <person name="Yin H.Q."/>
            <person name="Zhang X.X."/>
        </authorList>
    </citation>
    <scope>NUCLEOTIDE SEQUENCE [LARGE SCALE GENOMIC DNA]</scope>
    <source>
        <strain evidence="1 2">BSs20135</strain>
    </source>
</reference>
<evidence type="ECO:0000313" key="2">
    <source>
        <dbReference type="Proteomes" id="UP000006327"/>
    </source>
</evidence>
<protein>
    <submittedName>
        <fullName evidence="1">Uncharacterized protein</fullName>
    </submittedName>
</protein>
<keyword evidence="2" id="KW-1185">Reference proteome</keyword>